<dbReference type="EMBL" id="JXXE01000461">
    <property type="protein sequence ID" value="KIZ39142.1"/>
    <property type="molecule type" value="Genomic_DNA"/>
</dbReference>
<evidence type="ECO:0000256" key="3">
    <source>
        <dbReference type="ARBA" id="ARBA00023136"/>
    </source>
</evidence>
<feature type="chain" id="PRO_5002319467" description="Bacterial surface antigen (D15) domain-containing protein" evidence="4">
    <location>
        <begin position="26"/>
        <end position="630"/>
    </location>
</feature>
<keyword evidence="2" id="KW-1134">Transmembrane beta strand</keyword>
<dbReference type="Gene3D" id="2.40.160.50">
    <property type="entry name" value="membrane protein fhac: a member of the omp85/tpsb transporter family"/>
    <property type="match status" value="1"/>
</dbReference>
<organism evidence="6 7">
    <name type="scientific">Rhodopseudomonas palustris</name>
    <dbReference type="NCBI Taxonomy" id="1076"/>
    <lineage>
        <taxon>Bacteria</taxon>
        <taxon>Pseudomonadati</taxon>
        <taxon>Pseudomonadota</taxon>
        <taxon>Alphaproteobacteria</taxon>
        <taxon>Hyphomicrobiales</taxon>
        <taxon>Nitrobacteraceae</taxon>
        <taxon>Rhodopseudomonas</taxon>
    </lineage>
</organism>
<feature type="domain" description="Bacterial surface antigen (D15)" evidence="5">
    <location>
        <begin position="375"/>
        <end position="630"/>
    </location>
</feature>
<dbReference type="OrthoDB" id="9769707at2"/>
<accession>A0A0D7EHZ5</accession>
<proteinExistence type="predicted"/>
<keyword evidence="3" id="KW-0472">Membrane</keyword>
<dbReference type="PANTHER" id="PTHR12815">
    <property type="entry name" value="SORTING AND ASSEMBLY MACHINERY SAMM50 PROTEIN FAMILY MEMBER"/>
    <property type="match status" value="1"/>
</dbReference>
<keyword evidence="4" id="KW-0732">Signal</keyword>
<dbReference type="InterPro" id="IPR039910">
    <property type="entry name" value="D15-like"/>
</dbReference>
<dbReference type="Gene3D" id="3.10.20.310">
    <property type="entry name" value="membrane protein fhac"/>
    <property type="match status" value="1"/>
</dbReference>
<evidence type="ECO:0000259" key="5">
    <source>
        <dbReference type="Pfam" id="PF01103"/>
    </source>
</evidence>
<dbReference type="AlphaFoldDB" id="A0A0D7EHZ5"/>
<dbReference type="PANTHER" id="PTHR12815:SF42">
    <property type="entry name" value="BACTERIAL SURFACE ANTIGEN (D15) DOMAIN-CONTAINING PROTEIN"/>
    <property type="match status" value="1"/>
</dbReference>
<dbReference type="Proteomes" id="UP000032515">
    <property type="component" value="Unassembled WGS sequence"/>
</dbReference>
<evidence type="ECO:0000313" key="7">
    <source>
        <dbReference type="Proteomes" id="UP000032515"/>
    </source>
</evidence>
<feature type="non-terminal residue" evidence="6">
    <location>
        <position position="630"/>
    </location>
</feature>
<dbReference type="GO" id="GO:0019867">
    <property type="term" value="C:outer membrane"/>
    <property type="evidence" value="ECO:0007669"/>
    <property type="project" value="InterPro"/>
</dbReference>
<comment type="caution">
    <text evidence="6">The sequence shown here is derived from an EMBL/GenBank/DDBJ whole genome shotgun (WGS) entry which is preliminary data.</text>
</comment>
<keyword evidence="2" id="KW-0812">Transmembrane</keyword>
<feature type="signal peptide" evidence="4">
    <location>
        <begin position="1"/>
        <end position="25"/>
    </location>
</feature>
<name>A0A0D7EHZ5_RHOPL</name>
<dbReference type="Pfam" id="PF01103">
    <property type="entry name" value="Omp85"/>
    <property type="match status" value="1"/>
</dbReference>
<dbReference type="InterPro" id="IPR000184">
    <property type="entry name" value="Bac_surfAg_D15"/>
</dbReference>
<dbReference type="RefSeq" id="WP_044415364.1">
    <property type="nucleotide sequence ID" value="NZ_JXXE01000461.1"/>
</dbReference>
<gene>
    <name evidence="6" type="ORF">OO17_21355</name>
</gene>
<sequence>MRLKPTLACLTILNLLGSVAWPATAQAFDFFGLFGTSVPEPSQQALPYQVKIEVSGAADGLADILQQASVLYRLRLKPPVDGQALGRRVNEDLTSLMDAVWSAGYYDARLHIYVAGTEIGKSSGSSLTTAAESFRGREVVPIRIAVEPGPLYTVRNIRIVDAATQRPFAEDQRLRGQIKLQPGAAARSNDLRDAAVGIIEFFRAQAHPLVKIQRIEPVVFHTLNVVDVTYQVAPGAEATFGDVAVTGNSDVDPAVVRSYIYIERGDPYSPVALEQTRKSIQTLPAIGSVRLREADGLDAAGALPVSAELTDRKLHVVGFGAQYSTLDGPALRAYWQHRSLFGGAESLRVEGNFFIPPRNTTSLLDTLKDLRPSDIGGRVKVGFIKPALQGSRNDLLLDAMVERDRTGGDVYGGYSSDRVVTTAAVRHRFSYHLSAQIGAEYERGRSIDTLGTLDYTLVGIPVSVTYDSTDHLLDPTKGMRVTAAVTPYASFLGSSVDLVQSSIRASTYYSLDEKSRRILAGRVALGSILGAGIGDIPATHRFYAGGGGSVRGFRYRSLSPLGPTGQVIGGRSLLEASFEARLKVTDTIGVVPFIDMGGAFQSAYPDFKEPLRYAAGLGLRYYTAIGPIRL</sequence>
<evidence type="ECO:0000256" key="4">
    <source>
        <dbReference type="SAM" id="SignalP"/>
    </source>
</evidence>
<protein>
    <recommendedName>
        <fullName evidence="5">Bacterial surface antigen (D15) domain-containing protein</fullName>
    </recommendedName>
</protein>
<comment type="subcellular location">
    <subcellularLocation>
        <location evidence="1">Membrane</location>
    </subcellularLocation>
</comment>
<evidence type="ECO:0000313" key="6">
    <source>
        <dbReference type="EMBL" id="KIZ39142.1"/>
    </source>
</evidence>
<reference evidence="6 7" key="1">
    <citation type="submission" date="2014-11" db="EMBL/GenBank/DDBJ databases">
        <title>Genomics and ecophysiology of heterotrophic nitrogen fixing bacteria isolated from estuarine surface water.</title>
        <authorList>
            <person name="Bentzon-Tilia M."/>
            <person name="Severin I."/>
            <person name="Hansen L.H."/>
            <person name="Riemann L."/>
        </authorList>
    </citation>
    <scope>NUCLEOTIDE SEQUENCE [LARGE SCALE GENOMIC DNA]</scope>
    <source>
        <strain evidence="6 7">BAL398</strain>
    </source>
</reference>
<evidence type="ECO:0000256" key="1">
    <source>
        <dbReference type="ARBA" id="ARBA00004370"/>
    </source>
</evidence>
<evidence type="ECO:0000256" key="2">
    <source>
        <dbReference type="ARBA" id="ARBA00022452"/>
    </source>
</evidence>